<dbReference type="EMBL" id="CP003521">
    <property type="protein sequence ID" value="AFN82801.1"/>
    <property type="molecule type" value="Genomic_DNA"/>
</dbReference>
<proteinExistence type="predicted"/>
<dbReference type="Proteomes" id="UP000010094">
    <property type="component" value="Chromosome IV"/>
</dbReference>
<dbReference type="RefSeq" id="XP_009264298.1">
    <property type="nucleotide sequence ID" value="XM_009266023.1"/>
</dbReference>
<dbReference type="GeneID" id="20521096"/>
<organism evidence="1 2">
    <name type="scientific">Encephalitozoon romaleae (strain SJ-2008)</name>
    <name type="common">Microsporidian parasite</name>
    <dbReference type="NCBI Taxonomy" id="1178016"/>
    <lineage>
        <taxon>Eukaryota</taxon>
        <taxon>Fungi</taxon>
        <taxon>Fungi incertae sedis</taxon>
        <taxon>Microsporidia</taxon>
        <taxon>Unikaryonidae</taxon>
        <taxon>Encephalitozoon</taxon>
    </lineage>
</organism>
<dbReference type="AlphaFoldDB" id="I6ZT53"/>
<reference evidence="1 2" key="1">
    <citation type="journal article" date="2012" name="Proc. Natl. Acad. Sci. U.S.A.">
        <title>Gain and loss of multiple functionally related, horizontally transferred genes in the reduced genomes of two microsporidian parasites.</title>
        <authorList>
            <person name="Pombert J.-F."/>
            <person name="Selman M."/>
            <person name="Burki F."/>
            <person name="Bardell F.T."/>
            <person name="Farinelli L."/>
            <person name="Solter L.F."/>
            <person name="Whitman D.W."/>
            <person name="Weiss L.M."/>
            <person name="Corradi N."/>
            <person name="Keeling P.J."/>
        </authorList>
    </citation>
    <scope>NUCLEOTIDE SEQUENCE [LARGE SCALE GENOMIC DNA]</scope>
    <source>
        <strain evidence="1 2">SJ-2008</strain>
    </source>
</reference>
<gene>
    <name evidence="1" type="ordered locus">EROM_040320</name>
</gene>
<dbReference type="KEGG" id="ero:EROM_040320"/>
<keyword evidence="2" id="KW-1185">Reference proteome</keyword>
<evidence type="ECO:0000313" key="1">
    <source>
        <dbReference type="EMBL" id="AFN82801.1"/>
    </source>
</evidence>
<dbReference type="OrthoDB" id="2196338at2759"/>
<sequence length="172" mass="20098">MNVTKSKIDRAIDRYKGLRIGRGEYKDMVRILTEENFTNTSRSKVMELIELFISAETKPVYLNEVKNYLFENNKALYERYASMFLKNPGVFEAFGVQGEERNPAVQEDGPIEFKSLKPKLSGIGIKRKSKALRKAIHRESKMSAHHKIMEEKSASIEYQRKIDKMYRKARKE</sequence>
<accession>I6ZT53</accession>
<dbReference type="HOGENOM" id="CLU_1555239_0_0_1"/>
<protein>
    <submittedName>
        <fullName evidence="1">Uncharacterized protein</fullName>
    </submittedName>
</protein>
<name>I6ZT53_ENCRO</name>
<evidence type="ECO:0000313" key="2">
    <source>
        <dbReference type="Proteomes" id="UP000010094"/>
    </source>
</evidence>
<dbReference type="VEuPathDB" id="MicrosporidiaDB:EROM_040320"/>